<reference evidence="1 2" key="1">
    <citation type="submission" date="2013-11" db="EMBL/GenBank/DDBJ databases">
        <title>The Genome Sequence of Phytophthora parasitica P1976.</title>
        <authorList>
            <consortium name="The Broad Institute Genomics Platform"/>
            <person name="Russ C."/>
            <person name="Tyler B."/>
            <person name="Panabieres F."/>
            <person name="Shan W."/>
            <person name="Tripathy S."/>
            <person name="Grunwald N."/>
            <person name="Machado M."/>
            <person name="Johnson C.S."/>
            <person name="Walker B."/>
            <person name="Young S."/>
            <person name="Zeng Q."/>
            <person name="Gargeya S."/>
            <person name="Fitzgerald M."/>
            <person name="Haas B."/>
            <person name="Abouelleil A."/>
            <person name="Allen A.W."/>
            <person name="Alvarado L."/>
            <person name="Arachchi H.M."/>
            <person name="Berlin A.M."/>
            <person name="Chapman S.B."/>
            <person name="Gainer-Dewar J."/>
            <person name="Goldberg J."/>
            <person name="Griggs A."/>
            <person name="Gujja S."/>
            <person name="Hansen M."/>
            <person name="Howarth C."/>
            <person name="Imamovic A."/>
            <person name="Ireland A."/>
            <person name="Larimer J."/>
            <person name="McCowan C."/>
            <person name="Murphy C."/>
            <person name="Pearson M."/>
            <person name="Poon T.W."/>
            <person name="Priest M."/>
            <person name="Roberts A."/>
            <person name="Saif S."/>
            <person name="Shea T."/>
            <person name="Sisk P."/>
            <person name="Sykes S."/>
            <person name="Wortman J."/>
            <person name="Nusbaum C."/>
            <person name="Birren B."/>
        </authorList>
    </citation>
    <scope>NUCLEOTIDE SEQUENCE [LARGE SCALE GENOMIC DNA]</scope>
    <source>
        <strain evidence="1 2">P1976</strain>
    </source>
</reference>
<dbReference type="PANTHER" id="PTHR31569">
    <property type="entry name" value="SWIM-TYPE DOMAIN-CONTAINING PROTEIN"/>
    <property type="match status" value="1"/>
</dbReference>
<accession>A0A081ARC4</accession>
<comment type="caution">
    <text evidence="1">The sequence shown here is derived from an EMBL/GenBank/DDBJ whole genome shotgun (WGS) entry which is preliminary data.</text>
</comment>
<name>A0A081ARC4_PHYNI</name>
<evidence type="ECO:0000313" key="1">
    <source>
        <dbReference type="EMBL" id="ETO81435.1"/>
    </source>
</evidence>
<dbReference type="OrthoDB" id="92090at2759"/>
<dbReference type="AlphaFoldDB" id="A0A081ARC4"/>
<dbReference type="InterPro" id="IPR052579">
    <property type="entry name" value="Zinc_finger_SWIM"/>
</dbReference>
<sequence>MTYSITEEDYQMHREEFKILACQDDRTKLWEYFDKNWDDCCEIWVMAYRVDLPHFGNHINNRVESLFGKLKRQLKDHFTMRASLKVLWTTSDAKRKSIGLRSRCLAPYGTCPTQKK</sequence>
<gene>
    <name evidence="1" type="ORF">F444_04267</name>
</gene>
<organism evidence="1 2">
    <name type="scientific">Phytophthora nicotianae P1976</name>
    <dbReference type="NCBI Taxonomy" id="1317066"/>
    <lineage>
        <taxon>Eukaryota</taxon>
        <taxon>Sar</taxon>
        <taxon>Stramenopiles</taxon>
        <taxon>Oomycota</taxon>
        <taxon>Peronosporomycetes</taxon>
        <taxon>Peronosporales</taxon>
        <taxon>Peronosporaceae</taxon>
        <taxon>Phytophthora</taxon>
    </lineage>
</organism>
<dbReference type="PANTHER" id="PTHR31569:SF4">
    <property type="entry name" value="SWIM-TYPE DOMAIN-CONTAINING PROTEIN"/>
    <property type="match status" value="1"/>
</dbReference>
<protein>
    <submittedName>
        <fullName evidence="1">Uncharacterized protein</fullName>
    </submittedName>
</protein>
<dbReference type="Proteomes" id="UP000028582">
    <property type="component" value="Unassembled WGS sequence"/>
</dbReference>
<proteinExistence type="predicted"/>
<evidence type="ECO:0000313" key="2">
    <source>
        <dbReference type="Proteomes" id="UP000028582"/>
    </source>
</evidence>
<dbReference type="EMBL" id="ANJA01000860">
    <property type="protein sequence ID" value="ETO81435.1"/>
    <property type="molecule type" value="Genomic_DNA"/>
</dbReference>